<protein>
    <submittedName>
        <fullName evidence="1">Tryptophan 2,3-dioxygenase family protein</fullName>
    </submittedName>
</protein>
<dbReference type="SUPFAM" id="SSF140959">
    <property type="entry name" value="Indolic compounds 2,3-dioxygenase-like"/>
    <property type="match status" value="1"/>
</dbReference>
<dbReference type="Proteomes" id="UP001601976">
    <property type="component" value="Unassembled WGS sequence"/>
</dbReference>
<dbReference type="InterPro" id="IPR037217">
    <property type="entry name" value="Trp/Indoleamine_2_3_dOase-like"/>
</dbReference>
<proteinExistence type="predicted"/>
<dbReference type="EMBL" id="JBIAPK010000005">
    <property type="protein sequence ID" value="MFF3340494.1"/>
    <property type="molecule type" value="Genomic_DNA"/>
</dbReference>
<reference evidence="1 2" key="1">
    <citation type="submission" date="2024-10" db="EMBL/GenBank/DDBJ databases">
        <title>The Natural Products Discovery Center: Release of the First 8490 Sequenced Strains for Exploring Actinobacteria Biosynthetic Diversity.</title>
        <authorList>
            <person name="Kalkreuter E."/>
            <person name="Kautsar S.A."/>
            <person name="Yang D."/>
            <person name="Bader C.D."/>
            <person name="Teijaro C.N."/>
            <person name="Fluegel L."/>
            <person name="Davis C.M."/>
            <person name="Simpson J.R."/>
            <person name="Lauterbach L."/>
            <person name="Steele A.D."/>
            <person name="Gui C."/>
            <person name="Meng S."/>
            <person name="Li G."/>
            <person name="Viehrig K."/>
            <person name="Ye F."/>
            <person name="Su P."/>
            <person name="Kiefer A.F."/>
            <person name="Nichols A."/>
            <person name="Cepeda A.J."/>
            <person name="Yan W."/>
            <person name="Fan B."/>
            <person name="Jiang Y."/>
            <person name="Adhikari A."/>
            <person name="Zheng C.-J."/>
            <person name="Schuster L."/>
            <person name="Cowan T.M."/>
            <person name="Smanski M.J."/>
            <person name="Chevrette M.G."/>
            <person name="De Carvalho L.P.S."/>
            <person name="Shen B."/>
        </authorList>
    </citation>
    <scope>NUCLEOTIDE SEQUENCE [LARGE SCALE GENOMIC DNA]</scope>
    <source>
        <strain evidence="1 2">NPDC003029</strain>
    </source>
</reference>
<dbReference type="RefSeq" id="WP_308376313.1">
    <property type="nucleotide sequence ID" value="NZ_JBEXNP010000006.1"/>
</dbReference>
<dbReference type="InterPro" id="IPR004981">
    <property type="entry name" value="Trp_2_3_dOase"/>
</dbReference>
<dbReference type="Gene3D" id="1.20.58.480">
    <property type="match status" value="1"/>
</dbReference>
<gene>
    <name evidence="1" type="ORF">ACFYWW_17425</name>
</gene>
<organism evidence="1 2">
    <name type="scientific">Streptomyces flavidovirens</name>
    <dbReference type="NCBI Taxonomy" id="67298"/>
    <lineage>
        <taxon>Bacteria</taxon>
        <taxon>Bacillati</taxon>
        <taxon>Actinomycetota</taxon>
        <taxon>Actinomycetes</taxon>
        <taxon>Kitasatosporales</taxon>
        <taxon>Streptomycetaceae</taxon>
        <taxon>Streptomyces</taxon>
    </lineage>
</organism>
<comment type="caution">
    <text evidence="1">The sequence shown here is derived from an EMBL/GenBank/DDBJ whole genome shotgun (WGS) entry which is preliminary data.</text>
</comment>
<sequence>MSKDYSVPVLTGEGDNDYTRYMRTDTLLSLQRRPEDMIHRDEMLFQVVHQSTELWLKLACYEVAEAGRQIDAGQLDTAARLLGRASLGVRMTADQLEMMRHLAPSDFQIIRTVLGHGSGFESPGWKTARLVSQDLEKSFHRLIEARGTDLVEVYTNGHDTAEYRLAEAMIDWDERISLWRAQHYKMATRVIGHSVVGTKGAPVDFLAKLISHKFFPQLWELRTELTLTGPMGDAEPAPEYAEEVAPPVCPMTGGGGVPPAGTSTA</sequence>
<name>A0ABW6RG37_9ACTN</name>
<keyword evidence="2" id="KW-1185">Reference proteome</keyword>
<dbReference type="Pfam" id="PF03301">
    <property type="entry name" value="Trp_dioxygenase"/>
    <property type="match status" value="1"/>
</dbReference>
<dbReference type="PANTHER" id="PTHR10138">
    <property type="entry name" value="TRYPTOPHAN 2,3-DIOXYGENASE"/>
    <property type="match status" value="1"/>
</dbReference>
<evidence type="ECO:0000313" key="1">
    <source>
        <dbReference type="EMBL" id="MFF3340494.1"/>
    </source>
</evidence>
<evidence type="ECO:0000313" key="2">
    <source>
        <dbReference type="Proteomes" id="UP001601976"/>
    </source>
</evidence>
<dbReference type="PANTHER" id="PTHR10138:SF0">
    <property type="entry name" value="TRYPTOPHAN 2,3-DIOXYGENASE"/>
    <property type="match status" value="1"/>
</dbReference>
<accession>A0ABW6RG37</accession>